<feature type="transmembrane region" description="Helical" evidence="1">
    <location>
        <begin position="5"/>
        <end position="26"/>
    </location>
</feature>
<evidence type="ECO:0000313" key="3">
    <source>
        <dbReference type="Proteomes" id="UP000003860"/>
    </source>
</evidence>
<gene>
    <name evidence="2" type="ORF">Cpap_0044</name>
</gene>
<protein>
    <submittedName>
        <fullName evidence="2">Uncharacterized protein</fullName>
    </submittedName>
</protein>
<evidence type="ECO:0000313" key="2">
    <source>
        <dbReference type="EMBL" id="EGD45687.1"/>
    </source>
</evidence>
<dbReference type="EMBL" id="ACXX02000023">
    <property type="protein sequence ID" value="EGD45687.1"/>
    <property type="molecule type" value="Genomic_DNA"/>
</dbReference>
<comment type="caution">
    <text evidence="2">The sequence shown here is derived from an EMBL/GenBank/DDBJ whole genome shotgun (WGS) entry which is preliminary data.</text>
</comment>
<dbReference type="Proteomes" id="UP000003860">
    <property type="component" value="Unassembled WGS sequence"/>
</dbReference>
<sequence>MAGNIIIVVFLVWICIYSFSFGVYTWKNNNWFGGLVVILISLVSLLLQITMMFL</sequence>
<feature type="transmembrane region" description="Helical" evidence="1">
    <location>
        <begin position="32"/>
        <end position="53"/>
    </location>
</feature>
<proteinExistence type="predicted"/>
<keyword evidence="3" id="KW-1185">Reference proteome</keyword>
<keyword evidence="1" id="KW-1133">Transmembrane helix</keyword>
<reference evidence="2" key="2">
    <citation type="submission" date="2011-01" db="EMBL/GenBank/DDBJ databases">
        <title>The Non-contiguous Finished genome of Clostridium papyrosolvens.</title>
        <authorList>
            <person name="Lucas S."/>
            <person name="Copeland A."/>
            <person name="Lapidus A."/>
            <person name="Cheng J.-F."/>
            <person name="Goodwin L."/>
            <person name="Pitluck S."/>
            <person name="Misra M."/>
            <person name="Chertkov O."/>
            <person name="Detter J.C."/>
            <person name="Han C."/>
            <person name="Tapia R."/>
            <person name="Land M."/>
            <person name="Hauser L."/>
            <person name="Kyrpides N."/>
            <person name="Ivanova N."/>
            <person name="Pagani I."/>
            <person name="Mouttaki H."/>
            <person name="He Z."/>
            <person name="Zhou J."/>
            <person name="Hemme C.L."/>
            <person name="Woyke T."/>
        </authorList>
    </citation>
    <scope>NUCLEOTIDE SEQUENCE [LARGE SCALE GENOMIC DNA]</scope>
    <source>
        <strain evidence="2">DSM 2782</strain>
    </source>
</reference>
<accession>F1TIV8</accession>
<keyword evidence="1" id="KW-0812">Transmembrane</keyword>
<dbReference type="eggNOG" id="ENOG503287U">
    <property type="taxonomic scope" value="Bacteria"/>
</dbReference>
<evidence type="ECO:0000256" key="1">
    <source>
        <dbReference type="SAM" id="Phobius"/>
    </source>
</evidence>
<keyword evidence="1" id="KW-0472">Membrane</keyword>
<dbReference type="STRING" id="588581.Cpap_0044"/>
<name>F1TIV8_9FIRM</name>
<dbReference type="RefSeq" id="WP_004622664.1">
    <property type="nucleotide sequence ID" value="NZ_ACXX02000023.1"/>
</dbReference>
<organism evidence="2 3">
    <name type="scientific">Ruminiclostridium papyrosolvens DSM 2782</name>
    <dbReference type="NCBI Taxonomy" id="588581"/>
    <lineage>
        <taxon>Bacteria</taxon>
        <taxon>Bacillati</taxon>
        <taxon>Bacillota</taxon>
        <taxon>Clostridia</taxon>
        <taxon>Eubacteriales</taxon>
        <taxon>Oscillospiraceae</taxon>
        <taxon>Ruminiclostridium</taxon>
    </lineage>
</organism>
<dbReference type="AlphaFoldDB" id="F1TIV8"/>
<reference evidence="2" key="1">
    <citation type="submission" date="2009-07" db="EMBL/GenBank/DDBJ databases">
        <authorList>
            <consortium name="US DOE Joint Genome Institute (JGI-PGF)"/>
            <person name="Lucas S."/>
            <person name="Copeland A."/>
            <person name="Lapidus A."/>
            <person name="Glavina del Rio T."/>
            <person name="Tice H."/>
            <person name="Bruce D."/>
            <person name="Goodwin L."/>
            <person name="Pitluck S."/>
            <person name="Larimer F."/>
            <person name="Land M.L."/>
            <person name="Mouttaki H."/>
            <person name="He Z."/>
            <person name="Zhou J."/>
            <person name="Hemme C.L."/>
        </authorList>
    </citation>
    <scope>NUCLEOTIDE SEQUENCE</scope>
    <source>
        <strain evidence="2">DSM 2782</strain>
    </source>
</reference>